<dbReference type="AlphaFoldDB" id="A0A177T2G4"/>
<evidence type="ECO:0000313" key="3">
    <source>
        <dbReference type="Proteomes" id="UP000077521"/>
    </source>
</evidence>
<dbReference type="Proteomes" id="UP000077521">
    <property type="component" value="Unassembled WGS sequence"/>
</dbReference>
<organism evidence="2 3">
    <name type="scientific">Tilletia indica</name>
    <dbReference type="NCBI Taxonomy" id="43049"/>
    <lineage>
        <taxon>Eukaryota</taxon>
        <taxon>Fungi</taxon>
        <taxon>Dikarya</taxon>
        <taxon>Basidiomycota</taxon>
        <taxon>Ustilaginomycotina</taxon>
        <taxon>Exobasidiomycetes</taxon>
        <taxon>Tilletiales</taxon>
        <taxon>Tilletiaceae</taxon>
        <taxon>Tilletia</taxon>
    </lineage>
</organism>
<sequence>MEPQDGTANDLLKWFTAPELLGIKSKLKAASLVSSDESEGLGSWTEQDEARWAKCLVEGQDETRHQAFVIDELLRWREHPRYKGVHQYRVAWKKQSIYACTWESAASFDKETLEDFWARKRGRPDHVPMPNSDDEPYLCHESDTDFPSFHHLNAGQGRVKAEKMRIAWRKDKRDLRFVKQLRREDREAQKLLATSSTALMPYCPADQNKDVPTLIATRIIRRIQTRNLRYPHPRAPRKRRLRDAKKDRDRRPR</sequence>
<dbReference type="Gene3D" id="2.40.50.40">
    <property type="match status" value="1"/>
</dbReference>
<accession>A0A177T2G4</accession>
<evidence type="ECO:0000313" key="2">
    <source>
        <dbReference type="EMBL" id="KAE8237468.1"/>
    </source>
</evidence>
<dbReference type="SUPFAM" id="SSF54160">
    <property type="entry name" value="Chromo domain-like"/>
    <property type="match status" value="1"/>
</dbReference>
<gene>
    <name evidence="2" type="ORF">A4X13_0g8774</name>
</gene>
<reference evidence="2" key="1">
    <citation type="submission" date="2016-04" db="EMBL/GenBank/DDBJ databases">
        <authorList>
            <person name="Nguyen H.D."/>
            <person name="Samba Siva P."/>
            <person name="Cullis J."/>
            <person name="Levesque C.A."/>
            <person name="Hambleton S."/>
        </authorList>
    </citation>
    <scope>NUCLEOTIDE SEQUENCE</scope>
    <source>
        <strain evidence="2">DAOMC 236416</strain>
    </source>
</reference>
<dbReference type="CDD" id="cd00024">
    <property type="entry name" value="CD_CSD"/>
    <property type="match status" value="1"/>
</dbReference>
<keyword evidence="3" id="KW-1185">Reference proteome</keyword>
<protein>
    <submittedName>
        <fullName evidence="2">Uncharacterized protein</fullName>
    </submittedName>
</protein>
<comment type="caution">
    <text evidence="2">The sequence shown here is derived from an EMBL/GenBank/DDBJ whole genome shotgun (WGS) entry which is preliminary data.</text>
</comment>
<feature type="compositionally biased region" description="Basic and acidic residues" evidence="1">
    <location>
        <begin position="244"/>
        <end position="253"/>
    </location>
</feature>
<feature type="compositionally biased region" description="Basic residues" evidence="1">
    <location>
        <begin position="228"/>
        <end position="243"/>
    </location>
</feature>
<evidence type="ECO:0000256" key="1">
    <source>
        <dbReference type="SAM" id="MobiDB-lite"/>
    </source>
</evidence>
<dbReference type="InterPro" id="IPR016197">
    <property type="entry name" value="Chromo-like_dom_sf"/>
</dbReference>
<proteinExistence type="predicted"/>
<name>A0A177T2G4_9BASI</name>
<reference evidence="2" key="2">
    <citation type="journal article" date="2019" name="IMA Fungus">
        <title>Genome sequencing and comparison of five Tilletia species to identify candidate genes for the detection of regulated species infecting wheat.</title>
        <authorList>
            <person name="Nguyen H.D.T."/>
            <person name="Sultana T."/>
            <person name="Kesanakurti P."/>
            <person name="Hambleton S."/>
        </authorList>
    </citation>
    <scope>NUCLEOTIDE SEQUENCE</scope>
    <source>
        <strain evidence="2">DAOMC 236416</strain>
    </source>
</reference>
<feature type="region of interest" description="Disordered" evidence="1">
    <location>
        <begin position="228"/>
        <end position="253"/>
    </location>
</feature>
<dbReference type="EMBL" id="LWDF02001780">
    <property type="protein sequence ID" value="KAE8237468.1"/>
    <property type="molecule type" value="Genomic_DNA"/>
</dbReference>